<dbReference type="GO" id="GO:0003700">
    <property type="term" value="F:DNA-binding transcription factor activity"/>
    <property type="evidence" value="ECO:0007669"/>
    <property type="project" value="TreeGrafter"/>
</dbReference>
<dbReference type="PANTHER" id="PTHR30146">
    <property type="entry name" value="LACI-RELATED TRANSCRIPTIONAL REPRESSOR"/>
    <property type="match status" value="1"/>
</dbReference>
<dbReference type="PANTHER" id="PTHR30146:SF153">
    <property type="entry name" value="LACTOSE OPERON REPRESSOR"/>
    <property type="match status" value="1"/>
</dbReference>
<dbReference type="GO" id="GO:0000976">
    <property type="term" value="F:transcription cis-regulatory region binding"/>
    <property type="evidence" value="ECO:0007669"/>
    <property type="project" value="TreeGrafter"/>
</dbReference>
<evidence type="ECO:0000313" key="6">
    <source>
        <dbReference type="Proteomes" id="UP000569914"/>
    </source>
</evidence>
<gene>
    <name evidence="5" type="ORF">BKA15_001857</name>
</gene>
<sequence>MATLRDVAARAGVSIRTVSNVVNDFHYVSEATRARVQRAIEETGYQPNLAARSLRGGRSGLIGLIVPEIDVPYFGELTRAFIEQLAGKDYTLVVDHTDGQPDRERDIVLRRRPAPLFDGLIVNPLQLGADQLEVRSPPAPLVLIGEQVHSKQFDHVMIDNVRAARESVEHLISLGRRRIAVIGGPPDGWTKTTALRIEGYRAALRDAGRKPDPTLDVRTEALHRRDGAAAMEQLLALRRPPDAVFCLNDLVALGVLRTLSVHGVRVPDDIAVTGFDDVEDGRYSTPTLSTVAPDKTGIATLALERLMIRMAGDRSPGVTLFADHTFVARESTVGTGAG</sequence>
<name>A0A7Y9LB74_9ACTN</name>
<evidence type="ECO:0000259" key="4">
    <source>
        <dbReference type="PROSITE" id="PS50932"/>
    </source>
</evidence>
<dbReference type="Gene3D" id="1.10.260.40">
    <property type="entry name" value="lambda repressor-like DNA-binding domains"/>
    <property type="match status" value="1"/>
</dbReference>
<dbReference type="InterPro" id="IPR046335">
    <property type="entry name" value="LacI/GalR-like_sensor"/>
</dbReference>
<dbReference type="PROSITE" id="PS00356">
    <property type="entry name" value="HTH_LACI_1"/>
    <property type="match status" value="1"/>
</dbReference>
<dbReference type="CDD" id="cd01392">
    <property type="entry name" value="HTH_LacI"/>
    <property type="match status" value="1"/>
</dbReference>
<evidence type="ECO:0000256" key="2">
    <source>
        <dbReference type="ARBA" id="ARBA00023125"/>
    </source>
</evidence>
<dbReference type="Pfam" id="PF00356">
    <property type="entry name" value="LacI"/>
    <property type="match status" value="1"/>
</dbReference>
<dbReference type="CDD" id="cd06267">
    <property type="entry name" value="PBP1_LacI_sugar_binding-like"/>
    <property type="match status" value="1"/>
</dbReference>
<evidence type="ECO:0000256" key="3">
    <source>
        <dbReference type="ARBA" id="ARBA00023163"/>
    </source>
</evidence>
<dbReference type="Pfam" id="PF13377">
    <property type="entry name" value="Peripla_BP_3"/>
    <property type="match status" value="1"/>
</dbReference>
<dbReference type="AlphaFoldDB" id="A0A7Y9LB74"/>
<organism evidence="5 6">
    <name type="scientific">Microlunatus parietis</name>
    <dbReference type="NCBI Taxonomy" id="682979"/>
    <lineage>
        <taxon>Bacteria</taxon>
        <taxon>Bacillati</taxon>
        <taxon>Actinomycetota</taxon>
        <taxon>Actinomycetes</taxon>
        <taxon>Propionibacteriales</taxon>
        <taxon>Propionibacteriaceae</taxon>
        <taxon>Microlunatus</taxon>
    </lineage>
</organism>
<keyword evidence="2 5" id="KW-0238">DNA-binding</keyword>
<dbReference type="SUPFAM" id="SSF47413">
    <property type="entry name" value="lambda repressor-like DNA-binding domains"/>
    <property type="match status" value="1"/>
</dbReference>
<keyword evidence="1" id="KW-0805">Transcription regulation</keyword>
<proteinExistence type="predicted"/>
<dbReference type="InterPro" id="IPR010982">
    <property type="entry name" value="Lambda_DNA-bd_dom_sf"/>
</dbReference>
<evidence type="ECO:0000313" key="5">
    <source>
        <dbReference type="EMBL" id="NYE70528.1"/>
    </source>
</evidence>
<reference evidence="5 6" key="1">
    <citation type="submission" date="2020-07" db="EMBL/GenBank/DDBJ databases">
        <title>Sequencing the genomes of 1000 actinobacteria strains.</title>
        <authorList>
            <person name="Klenk H.-P."/>
        </authorList>
    </citation>
    <scope>NUCLEOTIDE SEQUENCE [LARGE SCALE GENOMIC DNA]</scope>
    <source>
        <strain evidence="5 6">DSM 22083</strain>
    </source>
</reference>
<dbReference type="InterPro" id="IPR000843">
    <property type="entry name" value="HTH_LacI"/>
</dbReference>
<accession>A0A7Y9LB74</accession>
<evidence type="ECO:0000256" key="1">
    <source>
        <dbReference type="ARBA" id="ARBA00023015"/>
    </source>
</evidence>
<dbReference type="InterPro" id="IPR028082">
    <property type="entry name" value="Peripla_BP_I"/>
</dbReference>
<dbReference type="Gene3D" id="3.40.50.2300">
    <property type="match status" value="2"/>
</dbReference>
<dbReference type="Proteomes" id="UP000569914">
    <property type="component" value="Unassembled WGS sequence"/>
</dbReference>
<keyword evidence="3" id="KW-0804">Transcription</keyword>
<protein>
    <submittedName>
        <fullName evidence="5">DNA-binding LacI/PurR family transcriptional regulator</fullName>
    </submittedName>
</protein>
<dbReference type="EMBL" id="JACCBU010000001">
    <property type="protein sequence ID" value="NYE70528.1"/>
    <property type="molecule type" value="Genomic_DNA"/>
</dbReference>
<comment type="caution">
    <text evidence="5">The sequence shown here is derived from an EMBL/GenBank/DDBJ whole genome shotgun (WGS) entry which is preliminary data.</text>
</comment>
<dbReference type="PROSITE" id="PS50932">
    <property type="entry name" value="HTH_LACI_2"/>
    <property type="match status" value="1"/>
</dbReference>
<dbReference type="SMART" id="SM00354">
    <property type="entry name" value="HTH_LACI"/>
    <property type="match status" value="1"/>
</dbReference>
<keyword evidence="6" id="KW-1185">Reference proteome</keyword>
<dbReference type="RefSeq" id="WP_179750059.1">
    <property type="nucleotide sequence ID" value="NZ_JACCBU010000001.1"/>
</dbReference>
<feature type="domain" description="HTH lacI-type" evidence="4">
    <location>
        <begin position="2"/>
        <end position="56"/>
    </location>
</feature>
<dbReference type="SUPFAM" id="SSF53822">
    <property type="entry name" value="Periplasmic binding protein-like I"/>
    <property type="match status" value="1"/>
</dbReference>